<evidence type="ECO:0000313" key="2">
    <source>
        <dbReference type="Proteomes" id="UP000188268"/>
    </source>
</evidence>
<comment type="caution">
    <text evidence="1">The sequence shown here is derived from an EMBL/GenBank/DDBJ whole genome shotgun (WGS) entry which is preliminary data.</text>
</comment>
<dbReference type="EMBL" id="AWWV01015580">
    <property type="protein sequence ID" value="OMO52114.1"/>
    <property type="molecule type" value="Genomic_DNA"/>
</dbReference>
<protein>
    <submittedName>
        <fullName evidence="1">Uncharacterized protein</fullName>
    </submittedName>
</protein>
<proteinExistence type="predicted"/>
<dbReference type="Gramene" id="OMO52114">
    <property type="protein sequence ID" value="OMO52114"/>
    <property type="gene ID" value="CCACVL1_29353"/>
</dbReference>
<name>A0A1R3G216_COCAP</name>
<dbReference type="Proteomes" id="UP000188268">
    <property type="component" value="Unassembled WGS sequence"/>
</dbReference>
<reference evidence="1 2" key="1">
    <citation type="submission" date="2013-09" db="EMBL/GenBank/DDBJ databases">
        <title>Corchorus capsularis genome sequencing.</title>
        <authorList>
            <person name="Alam M."/>
            <person name="Haque M.S."/>
            <person name="Islam M.S."/>
            <person name="Emdad E.M."/>
            <person name="Islam M.M."/>
            <person name="Ahmed B."/>
            <person name="Halim A."/>
            <person name="Hossen Q.M.M."/>
            <person name="Hossain M.Z."/>
            <person name="Ahmed R."/>
            <person name="Khan M.M."/>
            <person name="Islam R."/>
            <person name="Rashid M.M."/>
            <person name="Khan S.A."/>
            <person name="Rahman M.S."/>
            <person name="Alam M."/>
        </authorList>
    </citation>
    <scope>NUCLEOTIDE SEQUENCE [LARGE SCALE GENOMIC DNA]</scope>
    <source>
        <strain evidence="2">cv. CVL-1</strain>
        <tissue evidence="1">Whole seedling</tissue>
    </source>
</reference>
<organism evidence="1 2">
    <name type="scientific">Corchorus capsularis</name>
    <name type="common">Jute</name>
    <dbReference type="NCBI Taxonomy" id="210143"/>
    <lineage>
        <taxon>Eukaryota</taxon>
        <taxon>Viridiplantae</taxon>
        <taxon>Streptophyta</taxon>
        <taxon>Embryophyta</taxon>
        <taxon>Tracheophyta</taxon>
        <taxon>Spermatophyta</taxon>
        <taxon>Magnoliopsida</taxon>
        <taxon>eudicotyledons</taxon>
        <taxon>Gunneridae</taxon>
        <taxon>Pentapetalae</taxon>
        <taxon>rosids</taxon>
        <taxon>malvids</taxon>
        <taxon>Malvales</taxon>
        <taxon>Malvaceae</taxon>
        <taxon>Grewioideae</taxon>
        <taxon>Apeibeae</taxon>
        <taxon>Corchorus</taxon>
    </lineage>
</organism>
<evidence type="ECO:0000313" key="1">
    <source>
        <dbReference type="EMBL" id="OMO52114.1"/>
    </source>
</evidence>
<gene>
    <name evidence="1" type="ORF">CCACVL1_29353</name>
</gene>
<dbReference type="AlphaFoldDB" id="A0A1R3G216"/>
<accession>A0A1R3G216</accession>
<sequence>MAEIIHTYCCASGQQPHLLPQLFWKRLNLSRRLLKSLPLPPLLLFFVLHCRRHWCHRWPILKPFLWLPLLFHLFFSFIHSNSKPSLSHSKPALPPQGFTINVVTGPQRFSTLFANSKSEASANQTQNPKPNSLRSTLPESNPTFGYAAGSFLIPIRLNPSHFLLQNLQINFPKIFPR</sequence>
<keyword evidence="2" id="KW-1185">Reference proteome</keyword>